<dbReference type="EMBL" id="JAGGKV010000008">
    <property type="protein sequence ID" value="MBP1964137.1"/>
    <property type="molecule type" value="Genomic_DNA"/>
</dbReference>
<accession>A0ABS4HZQ2</accession>
<name>A0ABS4HZQ2_9BACL</name>
<dbReference type="PANTHER" id="PTHR11803">
    <property type="entry name" value="2-IMINOBUTANOATE/2-IMINOPROPANOATE DEAMINASE RIDA"/>
    <property type="match status" value="1"/>
</dbReference>
<keyword evidence="1" id="KW-0378">Hydrolase</keyword>
<dbReference type="GO" id="GO:0120241">
    <property type="term" value="F:2-iminobutanoate/2-iminopropanoate deaminase"/>
    <property type="evidence" value="ECO:0007669"/>
    <property type="project" value="UniProtKB-EC"/>
</dbReference>
<gene>
    <name evidence="1" type="ORF">J2Z65_003360</name>
</gene>
<organism evidence="1 2">
    <name type="scientific">Paenibacillus aceris</name>
    <dbReference type="NCBI Taxonomy" id="869555"/>
    <lineage>
        <taxon>Bacteria</taxon>
        <taxon>Bacillati</taxon>
        <taxon>Bacillota</taxon>
        <taxon>Bacilli</taxon>
        <taxon>Bacillales</taxon>
        <taxon>Paenibacillaceae</taxon>
        <taxon>Paenibacillus</taxon>
    </lineage>
</organism>
<comment type="caution">
    <text evidence="1">The sequence shown here is derived from an EMBL/GenBank/DDBJ whole genome shotgun (WGS) entry which is preliminary data.</text>
</comment>
<dbReference type="EC" id="3.5.99.10" evidence="1"/>
<dbReference type="Pfam" id="PF01042">
    <property type="entry name" value="Ribonuc_L-PSP"/>
    <property type="match status" value="1"/>
</dbReference>
<dbReference type="RefSeq" id="WP_167059703.1">
    <property type="nucleotide sequence ID" value="NZ_JAAOZR010000023.1"/>
</dbReference>
<dbReference type="InterPro" id="IPR006175">
    <property type="entry name" value="YjgF/YER057c/UK114"/>
</dbReference>
<reference evidence="1 2" key="1">
    <citation type="submission" date="2021-03" db="EMBL/GenBank/DDBJ databases">
        <title>Genomic Encyclopedia of Type Strains, Phase IV (KMG-IV): sequencing the most valuable type-strain genomes for metagenomic binning, comparative biology and taxonomic classification.</title>
        <authorList>
            <person name="Goeker M."/>
        </authorList>
    </citation>
    <scope>NUCLEOTIDE SEQUENCE [LARGE SCALE GENOMIC DNA]</scope>
    <source>
        <strain evidence="1 2">DSM 24950</strain>
    </source>
</reference>
<dbReference type="SUPFAM" id="SSF55298">
    <property type="entry name" value="YjgF-like"/>
    <property type="match status" value="1"/>
</dbReference>
<keyword evidence="2" id="KW-1185">Reference proteome</keyword>
<dbReference type="InterPro" id="IPR035959">
    <property type="entry name" value="RutC-like_sf"/>
</dbReference>
<dbReference type="Gene3D" id="3.30.1330.40">
    <property type="entry name" value="RutC-like"/>
    <property type="match status" value="1"/>
</dbReference>
<sequence length="129" mass="14339">MKQTIATDESTGKPFSSAILAGGFVFVSGQGGLDPETGQVVSSDLKTQTLQTLENIQRILQEAHATLADVVKVNVYLKERSHYEEFNQVYGSYFAYPYPARTTIYCDLNFDILVEIDVIALSPKRVDNQ</sequence>
<dbReference type="Proteomes" id="UP001519344">
    <property type="component" value="Unassembled WGS sequence"/>
</dbReference>
<dbReference type="PANTHER" id="PTHR11803:SF39">
    <property type="entry name" value="2-IMINOBUTANOATE_2-IMINOPROPANOATE DEAMINASE"/>
    <property type="match status" value="1"/>
</dbReference>
<dbReference type="CDD" id="cd00448">
    <property type="entry name" value="YjgF_YER057c_UK114_family"/>
    <property type="match status" value="1"/>
</dbReference>
<evidence type="ECO:0000313" key="1">
    <source>
        <dbReference type="EMBL" id="MBP1964137.1"/>
    </source>
</evidence>
<protein>
    <submittedName>
        <fullName evidence="1">2-iminobutanoate/2-iminopropanoate deaminase</fullName>
        <ecNumber evidence="1">3.5.99.10</ecNumber>
    </submittedName>
</protein>
<evidence type="ECO:0000313" key="2">
    <source>
        <dbReference type="Proteomes" id="UP001519344"/>
    </source>
</evidence>
<proteinExistence type="predicted"/>